<evidence type="ECO:0000313" key="1">
    <source>
        <dbReference type="EMBL" id="UPQ76747.1"/>
    </source>
</evidence>
<name>A0ABY4KB70_9FLAO</name>
<protein>
    <recommendedName>
        <fullName evidence="3">KAP NTPase domain-containing protein</fullName>
    </recommendedName>
</protein>
<evidence type="ECO:0000313" key="2">
    <source>
        <dbReference type="Proteomes" id="UP000830552"/>
    </source>
</evidence>
<dbReference type="Proteomes" id="UP000830552">
    <property type="component" value="Chromosome"/>
</dbReference>
<organism evidence="1 2">
    <name type="scientific">Chryseobacterium nepalense</name>
    <dbReference type="NCBI Taxonomy" id="1854498"/>
    <lineage>
        <taxon>Bacteria</taxon>
        <taxon>Pseudomonadati</taxon>
        <taxon>Bacteroidota</taxon>
        <taxon>Flavobacteriia</taxon>
        <taxon>Flavobacteriales</taxon>
        <taxon>Weeksellaceae</taxon>
        <taxon>Chryseobacterium group</taxon>
        <taxon>Chryseobacterium</taxon>
    </lineage>
</organism>
<sequence>MSDKTVLEINLNEEYKIKIEKGNQFEDSIFKEVYKHALKNIIDIARNSEKNKYSKYDDFNNIISFTGERGKGKSSSMISFRDALIEKDSHDHKMFFDISNTTYEMSDNSIVVDSLFLKTKSFAEIDIIDPSLFRGESLFEMILAKMFQKFQINIQEKKCIINDDDRRNLIKHFNNVFHNLQIINSDRKDFYRKDSIEVLSKLATSSNLKNGFKDLVTTYLGVFEGKKDFLIITIDDFDLSFSNTYSMLEDIRQYLILPNIIVLISLNKNQLFDSINNEFINELNLRNVNFDTVKTRTGKYIEKLLPISRMIEIPSFTVKNDSNKITSIIIKKYGYKDQKYELNKYNSLHDFLIFYINFNLNIFVNIYSFRQNLVIPKTLREIKELIQNVEKGDFNEFKKYILLKSYNEIDKEHSKLFLGIETNENTALLIIEQFLIDKFKEYLDPRLISLINTTNPNNLLIGDLISLFENIEKRIRIIDTQALKFLDYTKLFISLLVASNDILKKTNRFLYNGYELKLPREYSIRRDWVKFNIESKLSSFKPHEESIFLVYSLIHIYGDPDNNFRNSNINYFFRFFESFNQGILNPFSIFTNYLEIRDYFELGHIENGFLYERIINYDEIFLSKLNDPFFAQEFIDGISNYSFNYRDKLPDDYFSVIFIYLYRGGINTLENLKNKYKYFITESIIDSYRNFPLFRIWQNEINSSNSTAKRLVNEMYESSKQDKSKSRKSDLNKIVNNYLKKDLFNKTVLTNFKTRIKAIDSESSLIKLIENFYNKLGSNMSSEETIKTFNEFVENLNDFVNG</sequence>
<dbReference type="EMBL" id="CP096203">
    <property type="protein sequence ID" value="UPQ76747.1"/>
    <property type="molecule type" value="Genomic_DNA"/>
</dbReference>
<evidence type="ECO:0008006" key="3">
    <source>
        <dbReference type="Google" id="ProtNLM"/>
    </source>
</evidence>
<gene>
    <name evidence="1" type="ORF">M0D58_04145</name>
</gene>
<proteinExistence type="predicted"/>
<accession>A0ABY4KB70</accession>
<reference evidence="1" key="1">
    <citation type="submission" date="2022-04" db="EMBL/GenBank/DDBJ databases">
        <title>Evolutionary, genomic, and biogeographic characterization of Chryseobacterium nepalense represented by a plastic-degrading bacterium AC3.</title>
        <authorList>
            <person name="Yin Z."/>
            <person name="Liu X."/>
            <person name="Wang D."/>
            <person name="Xie Z."/>
        </authorList>
    </citation>
    <scope>NUCLEOTIDE SEQUENCE</scope>
    <source>
        <strain evidence="1">AC3</strain>
    </source>
</reference>
<dbReference type="RefSeq" id="WP_248393738.1">
    <property type="nucleotide sequence ID" value="NZ_CP096203.1"/>
</dbReference>
<keyword evidence="2" id="KW-1185">Reference proteome</keyword>